<name>A0ABN9TC51_9DINO</name>
<reference evidence="2" key="1">
    <citation type="submission" date="2023-10" db="EMBL/GenBank/DDBJ databases">
        <authorList>
            <person name="Chen Y."/>
            <person name="Shah S."/>
            <person name="Dougan E. K."/>
            <person name="Thang M."/>
            <person name="Chan C."/>
        </authorList>
    </citation>
    <scope>NUCLEOTIDE SEQUENCE [LARGE SCALE GENOMIC DNA]</scope>
</reference>
<feature type="region of interest" description="Disordered" evidence="1">
    <location>
        <begin position="104"/>
        <end position="143"/>
    </location>
</feature>
<dbReference type="EMBL" id="CAUYUJ010014548">
    <property type="protein sequence ID" value="CAK0843077.1"/>
    <property type="molecule type" value="Genomic_DNA"/>
</dbReference>
<gene>
    <name evidence="2" type="ORF">PCOR1329_LOCUS37516</name>
</gene>
<dbReference type="Proteomes" id="UP001189429">
    <property type="component" value="Unassembled WGS sequence"/>
</dbReference>
<protein>
    <submittedName>
        <fullName evidence="2">Uncharacterized protein</fullName>
    </submittedName>
</protein>
<evidence type="ECO:0000256" key="1">
    <source>
        <dbReference type="SAM" id="MobiDB-lite"/>
    </source>
</evidence>
<organism evidence="2 3">
    <name type="scientific">Prorocentrum cordatum</name>
    <dbReference type="NCBI Taxonomy" id="2364126"/>
    <lineage>
        <taxon>Eukaryota</taxon>
        <taxon>Sar</taxon>
        <taxon>Alveolata</taxon>
        <taxon>Dinophyceae</taxon>
        <taxon>Prorocentrales</taxon>
        <taxon>Prorocentraceae</taxon>
        <taxon>Prorocentrum</taxon>
    </lineage>
</organism>
<keyword evidence="3" id="KW-1185">Reference proteome</keyword>
<feature type="compositionally biased region" description="Basic and acidic residues" evidence="1">
    <location>
        <begin position="128"/>
        <end position="143"/>
    </location>
</feature>
<sequence>MAAAATCQAVAGIVGAQPGAANVLAAALGAAAGGATRQVAAAMVSAAIRSSYVGADGVQEEVAARLAMVVPALTQLVKAGPTGDAVISGDMRAMRNSGLHVDMGCGADGLPQTGREAKRRQRGGRKTKVSEKGEMKDIECAPN</sequence>
<evidence type="ECO:0000313" key="3">
    <source>
        <dbReference type="Proteomes" id="UP001189429"/>
    </source>
</evidence>
<evidence type="ECO:0000313" key="2">
    <source>
        <dbReference type="EMBL" id="CAK0843077.1"/>
    </source>
</evidence>
<comment type="caution">
    <text evidence="2">The sequence shown here is derived from an EMBL/GenBank/DDBJ whole genome shotgun (WGS) entry which is preliminary data.</text>
</comment>
<proteinExistence type="predicted"/>
<feature type="compositionally biased region" description="Basic residues" evidence="1">
    <location>
        <begin position="117"/>
        <end position="127"/>
    </location>
</feature>
<accession>A0ABN9TC51</accession>